<dbReference type="Gene3D" id="3.40.50.2000">
    <property type="entry name" value="Glycogen Phosphorylase B"/>
    <property type="match status" value="1"/>
</dbReference>
<evidence type="ECO:0000256" key="8">
    <source>
        <dbReference type="PROSITE-ProRule" id="PRU00339"/>
    </source>
</evidence>
<evidence type="ECO:0000259" key="9">
    <source>
        <dbReference type="Pfam" id="PF13844"/>
    </source>
</evidence>
<sequence length="835" mass="91923">MTATVPSHTLNARVDAAVSLAEQGKLSLIELFECTQLLAEAGQRERAVALFRLWLAHCQSPVSYAVCYNLGVVLSDLGDNAGAEQAYRDAVERNPNFIEARLNLGTLLERIGRPDEALATWQAILGDVQPPVAQNEAMHVQTLNNLGRLLEIQKRLPEALDMLERSLHIKPDQRSVLTHWVHLRQKLCRWPVYDGMPEIPYEQKLDATAALAMLSASPDPADHLAAARRFVEEKVKADVPHLADPNGYAHERIRIGYLSSDFNSHAVSILTAELYELHDRNRVEVYGFSWSREDNSPLRARVVRAMDHYIRLDHLSDLQAAELIRSHEIDILVDLHGLTLGARPNILCHRPAPVQATWLGLPGPTAIPGIDYVIADPFVLPPELEPYFTEKPLHMPSCFQINDRQRAIAAKPARGPLGLPDNAFVFCAFNNAFKITPDVYGAWMRILRQVPDSVLWLVSDAEETRANLLREAEAQGVAPERVLFAGRAVPAEYLARYQIADLFLDTAPFNGGTTASDALWAGLPVLTCSGRTFSSRMAGSLLRAVGLPELVTFTLEEYERLAVELAHDRPRLAVLRERLAQHRDSSDLFDTPRFVRQFEDVLAGVVKRPSGVPVVQPAPAQTVPPPPPASPAQQAMLDMIRPGAGTVVEVGGGTLAQHWRYRHPHAQYVGLGVPPDAPPGSQWCTETLAQDPDTPAAPLPRAQCWVFPNTLETLRDPWAMLKGIAANGGAGVEIVACIGNGQYWELQLQQAKGELRYGSEILPRRQLRWFSRATLVELLSECGYRLLDIRAVMQATPDPAVLAALGQLAAAGGGNRGLAGEDATVFQYIVRARAG</sequence>
<dbReference type="SUPFAM" id="SSF53756">
    <property type="entry name" value="UDP-Glycosyltransferase/glycogen phosphorylase"/>
    <property type="match status" value="1"/>
</dbReference>
<dbReference type="InterPro" id="IPR029063">
    <property type="entry name" value="SAM-dependent_MTases_sf"/>
</dbReference>
<dbReference type="EMBL" id="CP046904">
    <property type="protein sequence ID" value="QGZ40172.1"/>
    <property type="molecule type" value="Genomic_DNA"/>
</dbReference>
<dbReference type="GO" id="GO:0097363">
    <property type="term" value="F:protein O-acetylglucosaminyltransferase activity"/>
    <property type="evidence" value="ECO:0007669"/>
    <property type="project" value="UniProtKB-EC"/>
</dbReference>
<feature type="domain" description="O-GlcNAc transferase C-terminal" evidence="9">
    <location>
        <begin position="249"/>
        <end position="407"/>
    </location>
</feature>
<dbReference type="EC" id="2.4.1.255" evidence="3"/>
<evidence type="ECO:0000256" key="2">
    <source>
        <dbReference type="ARBA" id="ARBA00005386"/>
    </source>
</evidence>
<dbReference type="AlphaFoldDB" id="A0A562PDS1"/>
<name>A0A562PDS1_9BURK</name>
<comment type="similarity">
    <text evidence="2">Belongs to the glycosyltransferase 41 family. O-GlcNAc transferase subfamily.</text>
</comment>
<dbReference type="SUPFAM" id="SSF48452">
    <property type="entry name" value="TPR-like"/>
    <property type="match status" value="1"/>
</dbReference>
<dbReference type="EMBL" id="VLKW01000016">
    <property type="protein sequence ID" value="TWI42126.1"/>
    <property type="molecule type" value="Genomic_DNA"/>
</dbReference>
<evidence type="ECO:0000313" key="11">
    <source>
        <dbReference type="EMBL" id="TWI42126.1"/>
    </source>
</evidence>
<dbReference type="InterPro" id="IPR011990">
    <property type="entry name" value="TPR-like_helical_dom_sf"/>
</dbReference>
<dbReference type="Gene3D" id="3.40.50.11380">
    <property type="match status" value="1"/>
</dbReference>
<feature type="domain" description="O-GlcNAc transferase C-terminal" evidence="9">
    <location>
        <begin position="414"/>
        <end position="596"/>
    </location>
</feature>
<dbReference type="Pfam" id="PF13844">
    <property type="entry name" value="Glyco_transf_41"/>
    <property type="match status" value="2"/>
</dbReference>
<organism evidence="11 12">
    <name type="scientific">Pseudoduganella flava</name>
    <dbReference type="NCBI Taxonomy" id="871742"/>
    <lineage>
        <taxon>Bacteria</taxon>
        <taxon>Pseudomonadati</taxon>
        <taxon>Pseudomonadota</taxon>
        <taxon>Betaproteobacteria</taxon>
        <taxon>Burkholderiales</taxon>
        <taxon>Oxalobacteraceae</taxon>
        <taxon>Telluria group</taxon>
        <taxon>Pseudoduganella</taxon>
    </lineage>
</organism>
<feature type="repeat" description="TPR" evidence="8">
    <location>
        <begin position="140"/>
        <end position="173"/>
    </location>
</feature>
<dbReference type="SMART" id="SM00028">
    <property type="entry name" value="TPR"/>
    <property type="match status" value="3"/>
</dbReference>
<dbReference type="Proteomes" id="UP000315112">
    <property type="component" value="Unassembled WGS sequence"/>
</dbReference>
<gene>
    <name evidence="10" type="ORF">GO485_14700</name>
    <name evidence="11" type="ORF">IP92_05657</name>
</gene>
<evidence type="ECO:0000256" key="7">
    <source>
        <dbReference type="ARBA" id="ARBA00022803"/>
    </source>
</evidence>
<dbReference type="Pfam" id="PF13432">
    <property type="entry name" value="TPR_16"/>
    <property type="match status" value="1"/>
</dbReference>
<evidence type="ECO:0000313" key="12">
    <source>
        <dbReference type="Proteomes" id="UP000315112"/>
    </source>
</evidence>
<dbReference type="SUPFAM" id="SSF53335">
    <property type="entry name" value="S-adenosyl-L-methionine-dependent methyltransferases"/>
    <property type="match status" value="1"/>
</dbReference>
<reference evidence="11" key="2">
    <citation type="submission" date="2019-07" db="EMBL/GenBank/DDBJ databases">
        <authorList>
            <person name="Whitman W."/>
            <person name="Huntemann M."/>
            <person name="Clum A."/>
            <person name="Pillay M."/>
            <person name="Palaniappan K."/>
            <person name="Varghese N."/>
            <person name="Mikhailova N."/>
            <person name="Stamatis D."/>
            <person name="Reddy T."/>
            <person name="Daum C."/>
            <person name="Shapiro N."/>
            <person name="Ivanova N."/>
            <person name="Kyrpides N."/>
            <person name="Woyke T."/>
        </authorList>
    </citation>
    <scope>NUCLEOTIDE SEQUENCE</scope>
    <source>
        <strain evidence="11">CGMCC 1.10685</strain>
    </source>
</reference>
<accession>A0A562PDS1</accession>
<reference evidence="10 13" key="3">
    <citation type="submission" date="2019-12" db="EMBL/GenBank/DDBJ databases">
        <title>Draft Genome Sequences of Six Type Strains of the Genus Massilia.</title>
        <authorList>
            <person name="Miess H."/>
            <person name="Frediansyah A."/>
            <person name="Goeker M."/>
            <person name="Gross H."/>
        </authorList>
    </citation>
    <scope>NUCLEOTIDE SEQUENCE [LARGE SCALE GENOMIC DNA]</scope>
    <source>
        <strain evidence="10 13">DSM 26639</strain>
    </source>
</reference>
<dbReference type="PANTHER" id="PTHR44998:SF1">
    <property type="entry name" value="UDP-N-ACETYLGLUCOSAMINE--PEPTIDE N-ACETYLGLUCOSAMINYLTRANSFERASE 110 KDA SUBUNIT"/>
    <property type="match status" value="1"/>
</dbReference>
<keyword evidence="13" id="KW-1185">Reference proteome</keyword>
<evidence type="ECO:0000313" key="10">
    <source>
        <dbReference type="EMBL" id="QGZ40172.1"/>
    </source>
</evidence>
<dbReference type="RefSeq" id="WP_145881700.1">
    <property type="nucleotide sequence ID" value="NZ_CP046904.1"/>
</dbReference>
<keyword evidence="7 8" id="KW-0802">TPR repeat</keyword>
<feature type="repeat" description="TPR" evidence="8">
    <location>
        <begin position="64"/>
        <end position="97"/>
    </location>
</feature>
<dbReference type="InterPro" id="IPR019734">
    <property type="entry name" value="TPR_rpt"/>
</dbReference>
<evidence type="ECO:0000256" key="6">
    <source>
        <dbReference type="ARBA" id="ARBA00022737"/>
    </source>
</evidence>
<dbReference type="Proteomes" id="UP000437862">
    <property type="component" value="Chromosome"/>
</dbReference>
<dbReference type="InterPro" id="IPR029489">
    <property type="entry name" value="OGT/SEC/SPY_C"/>
</dbReference>
<evidence type="ECO:0000256" key="3">
    <source>
        <dbReference type="ARBA" id="ARBA00011970"/>
    </source>
</evidence>
<keyword evidence="4" id="KW-0328">Glycosyltransferase</keyword>
<dbReference type="PROSITE" id="PS50005">
    <property type="entry name" value="TPR"/>
    <property type="match status" value="2"/>
</dbReference>
<dbReference type="PANTHER" id="PTHR44998">
    <property type="match status" value="1"/>
</dbReference>
<keyword evidence="5 11" id="KW-0808">Transferase</keyword>
<proteinExistence type="inferred from homology"/>
<evidence type="ECO:0000256" key="5">
    <source>
        <dbReference type="ARBA" id="ARBA00022679"/>
    </source>
</evidence>
<protein>
    <recommendedName>
        <fullName evidence="3">protein O-GlcNAc transferase</fullName>
        <ecNumber evidence="3">2.4.1.255</ecNumber>
    </recommendedName>
</protein>
<comment type="pathway">
    <text evidence="1">Protein modification; protein glycosylation.</text>
</comment>
<evidence type="ECO:0000256" key="4">
    <source>
        <dbReference type="ARBA" id="ARBA00022676"/>
    </source>
</evidence>
<dbReference type="Gene3D" id="1.25.40.10">
    <property type="entry name" value="Tetratricopeptide repeat domain"/>
    <property type="match status" value="2"/>
</dbReference>
<evidence type="ECO:0000313" key="13">
    <source>
        <dbReference type="Proteomes" id="UP000437862"/>
    </source>
</evidence>
<keyword evidence="6" id="KW-0677">Repeat</keyword>
<evidence type="ECO:0000256" key="1">
    <source>
        <dbReference type="ARBA" id="ARBA00004922"/>
    </source>
</evidence>
<dbReference type="Pfam" id="PF13374">
    <property type="entry name" value="TPR_10"/>
    <property type="match status" value="1"/>
</dbReference>
<reference evidence="11 12" key="1">
    <citation type="journal article" date="2015" name="Stand. Genomic Sci.">
        <title>Genomic Encyclopedia of Bacterial and Archaeal Type Strains, Phase III: the genomes of soil and plant-associated and newly described type strains.</title>
        <authorList>
            <person name="Whitman W.B."/>
            <person name="Woyke T."/>
            <person name="Klenk H.P."/>
            <person name="Zhou Y."/>
            <person name="Lilburn T.G."/>
            <person name="Beck B.J."/>
            <person name="De Vos P."/>
            <person name="Vandamme P."/>
            <person name="Eisen J.A."/>
            <person name="Garrity G."/>
            <person name="Hugenholtz P."/>
            <person name="Kyrpides N.C."/>
        </authorList>
    </citation>
    <scope>NUCLEOTIDE SEQUENCE [LARGE SCALE GENOMIC DNA]</scope>
    <source>
        <strain evidence="11 12">CGMCC 1.10685</strain>
    </source>
</reference>
<dbReference type="OrthoDB" id="101857at2"/>